<proteinExistence type="predicted"/>
<gene>
    <name evidence="1" type="ORF">EJ08DRAFT_738972</name>
</gene>
<organism evidence="1 2">
    <name type="scientific">Tothia fuscella</name>
    <dbReference type="NCBI Taxonomy" id="1048955"/>
    <lineage>
        <taxon>Eukaryota</taxon>
        <taxon>Fungi</taxon>
        <taxon>Dikarya</taxon>
        <taxon>Ascomycota</taxon>
        <taxon>Pezizomycotina</taxon>
        <taxon>Dothideomycetes</taxon>
        <taxon>Pleosporomycetidae</taxon>
        <taxon>Venturiales</taxon>
        <taxon>Cylindrosympodiaceae</taxon>
        <taxon>Tothia</taxon>
    </lineage>
</organism>
<dbReference type="AlphaFoldDB" id="A0A9P4NFU1"/>
<sequence>MNTDSELRNKIYEILLSSGWVSFNTPVGRYNPMEKFEYCNRQAKNTKFNIADVNKQLRQEIKRLCIQEKSFWDMSKHHIETMKRWHDSLPGTVVSNIRCIQVRLPYTSIATTITSDGKFCDHKPVKTIYQLELLKFGTEISIVTPYEPRPSGTSAICEAIEEFRGTHSELGLTPRASFDGGHLLYLLWHLCRNCRYGSPLQSLLRAPGNWIHLLEHGSTECSAECVCDGCVVQEFKFRIFSLKIADCLSQ</sequence>
<dbReference type="EMBL" id="MU007122">
    <property type="protein sequence ID" value="KAF2418967.1"/>
    <property type="molecule type" value="Genomic_DNA"/>
</dbReference>
<evidence type="ECO:0000313" key="2">
    <source>
        <dbReference type="Proteomes" id="UP000800235"/>
    </source>
</evidence>
<name>A0A9P4NFU1_9PEZI</name>
<evidence type="ECO:0000313" key="1">
    <source>
        <dbReference type="EMBL" id="KAF2418967.1"/>
    </source>
</evidence>
<comment type="caution">
    <text evidence="1">The sequence shown here is derived from an EMBL/GenBank/DDBJ whole genome shotgun (WGS) entry which is preliminary data.</text>
</comment>
<dbReference type="Proteomes" id="UP000800235">
    <property type="component" value="Unassembled WGS sequence"/>
</dbReference>
<keyword evidence="2" id="KW-1185">Reference proteome</keyword>
<protein>
    <submittedName>
        <fullName evidence="1">Uncharacterized protein</fullName>
    </submittedName>
</protein>
<accession>A0A9P4NFU1</accession>
<reference evidence="1" key="1">
    <citation type="journal article" date="2020" name="Stud. Mycol.">
        <title>101 Dothideomycetes genomes: a test case for predicting lifestyles and emergence of pathogens.</title>
        <authorList>
            <person name="Haridas S."/>
            <person name="Albert R."/>
            <person name="Binder M."/>
            <person name="Bloem J."/>
            <person name="Labutti K."/>
            <person name="Salamov A."/>
            <person name="Andreopoulos B."/>
            <person name="Baker S."/>
            <person name="Barry K."/>
            <person name="Bills G."/>
            <person name="Bluhm B."/>
            <person name="Cannon C."/>
            <person name="Castanera R."/>
            <person name="Culley D."/>
            <person name="Daum C."/>
            <person name="Ezra D."/>
            <person name="Gonzalez J."/>
            <person name="Henrissat B."/>
            <person name="Kuo A."/>
            <person name="Liang C."/>
            <person name="Lipzen A."/>
            <person name="Lutzoni F."/>
            <person name="Magnuson J."/>
            <person name="Mondo S."/>
            <person name="Nolan M."/>
            <person name="Ohm R."/>
            <person name="Pangilinan J."/>
            <person name="Park H.-J."/>
            <person name="Ramirez L."/>
            <person name="Alfaro M."/>
            <person name="Sun H."/>
            <person name="Tritt A."/>
            <person name="Yoshinaga Y."/>
            <person name="Zwiers L.-H."/>
            <person name="Turgeon B."/>
            <person name="Goodwin S."/>
            <person name="Spatafora J."/>
            <person name="Crous P."/>
            <person name="Grigoriev I."/>
        </authorList>
    </citation>
    <scope>NUCLEOTIDE SEQUENCE</scope>
    <source>
        <strain evidence="1">CBS 130266</strain>
    </source>
</reference>